<gene>
    <name evidence="4" type="ORF">TrST_g14151</name>
</gene>
<dbReference type="EMBL" id="BRXY01000075">
    <property type="protein sequence ID" value="GMH61981.1"/>
    <property type="molecule type" value="Genomic_DNA"/>
</dbReference>
<comment type="subcellular location">
    <subcellularLocation>
        <location evidence="1">Membrane</location>
    </subcellularLocation>
</comment>
<protein>
    <recommendedName>
        <fullName evidence="3">VASt domain-containing protein</fullName>
    </recommendedName>
</protein>
<feature type="domain" description="VASt" evidence="3">
    <location>
        <begin position="442"/>
        <end position="628"/>
    </location>
</feature>
<name>A0A9W7A0T9_9STRA</name>
<dbReference type="InterPro" id="IPR031968">
    <property type="entry name" value="VASt"/>
</dbReference>
<dbReference type="PROSITE" id="PS51778">
    <property type="entry name" value="VAST"/>
    <property type="match status" value="1"/>
</dbReference>
<accession>A0A9W7A0T9</accession>
<dbReference type="AlphaFoldDB" id="A0A9W7A0T9"/>
<proteinExistence type="predicted"/>
<evidence type="ECO:0000256" key="1">
    <source>
        <dbReference type="ARBA" id="ARBA00004370"/>
    </source>
</evidence>
<dbReference type="Pfam" id="PF16016">
    <property type="entry name" value="VASt"/>
    <property type="match status" value="1"/>
</dbReference>
<organism evidence="4 5">
    <name type="scientific">Triparma strigata</name>
    <dbReference type="NCBI Taxonomy" id="1606541"/>
    <lineage>
        <taxon>Eukaryota</taxon>
        <taxon>Sar</taxon>
        <taxon>Stramenopiles</taxon>
        <taxon>Ochrophyta</taxon>
        <taxon>Bolidophyceae</taxon>
        <taxon>Parmales</taxon>
        <taxon>Triparmaceae</taxon>
        <taxon>Triparma</taxon>
    </lineage>
</organism>
<evidence type="ECO:0000256" key="2">
    <source>
        <dbReference type="ARBA" id="ARBA00023136"/>
    </source>
</evidence>
<keyword evidence="2" id="KW-0472">Membrane</keyword>
<evidence type="ECO:0000313" key="5">
    <source>
        <dbReference type="Proteomes" id="UP001165085"/>
    </source>
</evidence>
<dbReference type="Proteomes" id="UP001165085">
    <property type="component" value="Unassembled WGS sequence"/>
</dbReference>
<dbReference type="OrthoDB" id="205935at2759"/>
<sequence length="696" mass="77635">MLTNSYITLCSKKLQIKKGHLTHLNVPVKSFKNDGSIYQINLLKICENVLKLNVVRFESKEVRSYYIKSKLKGVGFTSKVFLRKKEAEVREVYEWGIGDREKEVIKFEVYGYTGISHNLTGDIFVGSGYLNAGADSARVSIVKNGVEVAGLEVECEVEGREEEERRGFGKLNVFIYRSSVTDGHLAALDMKIGSRIGVKWWNRVSLSVTPSPHVKSTVLRKKDVKGNENKTVFNELVRIEDVDCRGEEILRIIVHQKALYDLNERAVGAVTYRIKDVPVFREGEEVKIPLPERGEGKEVMIKEGTPLDIFSSARVESATALRGEERGTLFHDGGIFGGMKVPGFEKAKDALGEFLEFLSPSSFEDTAQDLDPSAPVPSSHNLQPLHLPLSTLAAVGQNRLISNGRLKVVMWITSAPKSPMGTPVPHVSPEKVNVPLNFPEPRANELVDKVVDYGFKRVRRALTSSGSDFMKAHYGNMKYKDVRVTGWRMGELEFELLGSPEWGFEGGGGEGGPLAERTVEYVMPKSIMVKANRVRECWRLMLYEENGFVVEIVTETPEVPFGGSFTTNVRICVEGRGRKCWVGVSSEAVFGGRRPIVAGQIENGVRKGTEGCYKKMMELMEGRGREEGGGRRQAWTGRVEEEEVQGWRKNWKLWVGLGVGLGVVVEAFKRGLLVGALRIVLQGLVEFALFLLEKLE</sequence>
<dbReference type="GO" id="GO:0016020">
    <property type="term" value="C:membrane"/>
    <property type="evidence" value="ECO:0007669"/>
    <property type="project" value="UniProtKB-SubCell"/>
</dbReference>
<keyword evidence="5" id="KW-1185">Reference proteome</keyword>
<evidence type="ECO:0000259" key="3">
    <source>
        <dbReference type="PROSITE" id="PS51778"/>
    </source>
</evidence>
<comment type="caution">
    <text evidence="4">The sequence shown here is derived from an EMBL/GenBank/DDBJ whole genome shotgun (WGS) entry which is preliminary data.</text>
</comment>
<reference evidence="5" key="1">
    <citation type="journal article" date="2023" name="Commun. Biol.">
        <title>Genome analysis of Parmales, the sister group of diatoms, reveals the evolutionary specialization of diatoms from phago-mixotrophs to photoautotrophs.</title>
        <authorList>
            <person name="Ban H."/>
            <person name="Sato S."/>
            <person name="Yoshikawa S."/>
            <person name="Yamada K."/>
            <person name="Nakamura Y."/>
            <person name="Ichinomiya M."/>
            <person name="Sato N."/>
            <person name="Blanc-Mathieu R."/>
            <person name="Endo H."/>
            <person name="Kuwata A."/>
            <person name="Ogata H."/>
        </authorList>
    </citation>
    <scope>NUCLEOTIDE SEQUENCE [LARGE SCALE GENOMIC DNA]</scope>
    <source>
        <strain evidence="5">NIES 3701</strain>
    </source>
</reference>
<evidence type="ECO:0000313" key="4">
    <source>
        <dbReference type="EMBL" id="GMH61981.1"/>
    </source>
</evidence>